<keyword evidence="7" id="KW-1185">Reference proteome</keyword>
<reference evidence="6 7" key="1">
    <citation type="submission" date="2019-08" db="EMBL/GenBank/DDBJ databases">
        <authorList>
            <person name="Chang H.C."/>
            <person name="Mun S.Y."/>
        </authorList>
    </citation>
    <scope>NUCLEOTIDE SEQUENCE [LARGE SCALE GENOMIC DNA]</scope>
    <source>
        <strain evidence="6 7">SK</strain>
    </source>
</reference>
<dbReference type="Pfam" id="PF00072">
    <property type="entry name" value="Response_reg"/>
    <property type="match status" value="1"/>
</dbReference>
<dbReference type="EMBL" id="CP043431">
    <property type="protein sequence ID" value="QNT64977.1"/>
    <property type="molecule type" value="Genomic_DNA"/>
</dbReference>
<evidence type="ECO:0000256" key="5">
    <source>
        <dbReference type="ARBA" id="ARBA00023163"/>
    </source>
</evidence>
<dbReference type="RefSeq" id="WP_104914696.1">
    <property type="nucleotide sequence ID" value="NZ_CP026847.1"/>
</dbReference>
<dbReference type="Pfam" id="PF00486">
    <property type="entry name" value="Trans_reg_C"/>
    <property type="match status" value="1"/>
</dbReference>
<dbReference type="CDD" id="cd00383">
    <property type="entry name" value="trans_reg_C"/>
    <property type="match status" value="1"/>
</dbReference>
<dbReference type="PANTHER" id="PTHR48111">
    <property type="entry name" value="REGULATOR OF RPOS"/>
    <property type="match status" value="1"/>
</dbReference>
<evidence type="ECO:0000313" key="6">
    <source>
        <dbReference type="EMBL" id="QNT64977.1"/>
    </source>
</evidence>
<dbReference type="PROSITE" id="PS50110">
    <property type="entry name" value="RESPONSE_REGULATORY"/>
    <property type="match status" value="1"/>
</dbReference>
<dbReference type="Gene3D" id="3.40.50.2300">
    <property type="match status" value="1"/>
</dbReference>
<dbReference type="InterPro" id="IPR016032">
    <property type="entry name" value="Sig_transdc_resp-reg_C-effctor"/>
</dbReference>
<dbReference type="Proteomes" id="UP000516446">
    <property type="component" value="Chromosome"/>
</dbReference>
<dbReference type="PANTHER" id="PTHR48111:SF73">
    <property type="entry name" value="ALKALINE PHOSPHATASE SYNTHESIS TRANSCRIPTIONAL REGULATORY PROTEIN PHOP"/>
    <property type="match status" value="1"/>
</dbReference>
<keyword evidence="1" id="KW-0597">Phosphoprotein</keyword>
<evidence type="ECO:0000256" key="1">
    <source>
        <dbReference type="ARBA" id="ARBA00022553"/>
    </source>
</evidence>
<dbReference type="SMART" id="SM00862">
    <property type="entry name" value="Trans_reg_C"/>
    <property type="match status" value="1"/>
</dbReference>
<protein>
    <submittedName>
        <fullName evidence="6">Response regulator transcription factor</fullName>
    </submittedName>
</protein>
<dbReference type="GO" id="GO:0000156">
    <property type="term" value="F:phosphorelay response regulator activity"/>
    <property type="evidence" value="ECO:0007669"/>
    <property type="project" value="TreeGrafter"/>
</dbReference>
<dbReference type="Gene3D" id="1.10.10.10">
    <property type="entry name" value="Winged helix-like DNA-binding domain superfamily/Winged helix DNA-binding domain"/>
    <property type="match status" value="1"/>
</dbReference>
<dbReference type="GO" id="GO:0006355">
    <property type="term" value="P:regulation of DNA-templated transcription"/>
    <property type="evidence" value="ECO:0007669"/>
    <property type="project" value="InterPro"/>
</dbReference>
<gene>
    <name evidence="6" type="ORF">FY536_06825</name>
</gene>
<dbReference type="AlphaFoldDB" id="A0A7H1MNE1"/>
<keyword evidence="5" id="KW-0804">Transcription</keyword>
<dbReference type="InterPro" id="IPR036388">
    <property type="entry name" value="WH-like_DNA-bd_sf"/>
</dbReference>
<dbReference type="SUPFAM" id="SSF46894">
    <property type="entry name" value="C-terminal effector domain of the bipartite response regulators"/>
    <property type="match status" value="1"/>
</dbReference>
<evidence type="ECO:0000256" key="3">
    <source>
        <dbReference type="ARBA" id="ARBA00023015"/>
    </source>
</evidence>
<keyword evidence="2" id="KW-0902">Two-component regulatory system</keyword>
<organism evidence="6 7">
    <name type="scientific">Weissella koreensis</name>
    <dbReference type="NCBI Taxonomy" id="165096"/>
    <lineage>
        <taxon>Bacteria</taxon>
        <taxon>Bacillati</taxon>
        <taxon>Bacillota</taxon>
        <taxon>Bacilli</taxon>
        <taxon>Lactobacillales</taxon>
        <taxon>Lactobacillaceae</taxon>
        <taxon>Weissella</taxon>
    </lineage>
</organism>
<dbReference type="InterPro" id="IPR039420">
    <property type="entry name" value="WalR-like"/>
</dbReference>
<dbReference type="InterPro" id="IPR001789">
    <property type="entry name" value="Sig_transdc_resp-reg_receiver"/>
</dbReference>
<dbReference type="GO" id="GO:0000976">
    <property type="term" value="F:transcription cis-regulatory region binding"/>
    <property type="evidence" value="ECO:0007669"/>
    <property type="project" value="TreeGrafter"/>
</dbReference>
<dbReference type="SMART" id="SM00448">
    <property type="entry name" value="REC"/>
    <property type="match status" value="1"/>
</dbReference>
<dbReference type="GO" id="GO:0032993">
    <property type="term" value="C:protein-DNA complex"/>
    <property type="evidence" value="ECO:0007669"/>
    <property type="project" value="TreeGrafter"/>
</dbReference>
<dbReference type="SUPFAM" id="SSF52172">
    <property type="entry name" value="CheY-like"/>
    <property type="match status" value="1"/>
</dbReference>
<sequence>MTTILVVDDEPSIVTLIKYNLEQNNFNVVSTGDGQTVIDLVEEHQPDLIILDLMLPGVDGMTLTKQLRQKHNSVPIIMLTAMDTESDKVNGLDNGADDYLSKPFQVRELLARVKAVLRRNTKARKKVTKNGHNPLSDEATMVSIHLHNLQIDLLQQKVYQNQTMLNLTPKEYDLLAYMMQHAGRTLDRSEMAKGAWGIELSGLDTRMVDMHLSNLRDKIETNPKDPMLIKTVRGFGYRFSQEESK</sequence>
<proteinExistence type="predicted"/>
<name>A0A7H1MNE1_9LACO</name>
<dbReference type="Gene3D" id="6.10.250.690">
    <property type="match status" value="1"/>
</dbReference>
<dbReference type="GO" id="GO:0005829">
    <property type="term" value="C:cytosol"/>
    <property type="evidence" value="ECO:0007669"/>
    <property type="project" value="TreeGrafter"/>
</dbReference>
<accession>A0A7H1MNE1</accession>
<dbReference type="FunFam" id="3.40.50.2300:FF:000001">
    <property type="entry name" value="DNA-binding response regulator PhoB"/>
    <property type="match status" value="1"/>
</dbReference>
<dbReference type="InterPro" id="IPR001867">
    <property type="entry name" value="OmpR/PhoB-type_DNA-bd"/>
</dbReference>
<dbReference type="PROSITE" id="PS51755">
    <property type="entry name" value="OMPR_PHOB"/>
    <property type="match status" value="1"/>
</dbReference>
<dbReference type="InterPro" id="IPR011006">
    <property type="entry name" value="CheY-like_superfamily"/>
</dbReference>
<evidence type="ECO:0000256" key="4">
    <source>
        <dbReference type="ARBA" id="ARBA00023125"/>
    </source>
</evidence>
<keyword evidence="3" id="KW-0805">Transcription regulation</keyword>
<keyword evidence="4" id="KW-0238">DNA-binding</keyword>
<evidence type="ECO:0000256" key="2">
    <source>
        <dbReference type="ARBA" id="ARBA00023012"/>
    </source>
</evidence>
<evidence type="ECO:0000313" key="7">
    <source>
        <dbReference type="Proteomes" id="UP000516446"/>
    </source>
</evidence>